<evidence type="ECO:0008006" key="4">
    <source>
        <dbReference type="Google" id="ProtNLM"/>
    </source>
</evidence>
<evidence type="ECO:0000313" key="3">
    <source>
        <dbReference type="Proteomes" id="UP000175829"/>
    </source>
</evidence>
<proteinExistence type="predicted"/>
<dbReference type="Proteomes" id="UP000175829">
    <property type="component" value="Unassembled WGS sequence"/>
</dbReference>
<dbReference type="RefSeq" id="WP_019355006.1">
    <property type="nucleotide sequence ID" value="NZ_LJGV01000021.1"/>
</dbReference>
<gene>
    <name evidence="2" type="ORF">AN217_01915</name>
</gene>
<accession>A0A1E7KDQ9</accession>
<dbReference type="PATRIC" id="fig|943816.4.peg.5470"/>
<comment type="caution">
    <text evidence="2">The sequence shown here is derived from an EMBL/GenBank/DDBJ whole genome shotgun (WGS) entry which is preliminary data.</text>
</comment>
<reference evidence="2 3" key="1">
    <citation type="journal article" date="2016" name="Front. Microbiol.">
        <title>Comparative Genomics Analysis of Streptomyces Species Reveals Their Adaptation to the Marine Environment and Their Diversity at the Genomic Level.</title>
        <authorList>
            <person name="Tian X."/>
            <person name="Zhang Z."/>
            <person name="Yang T."/>
            <person name="Chen M."/>
            <person name="Li J."/>
            <person name="Chen F."/>
            <person name="Yang J."/>
            <person name="Li W."/>
            <person name="Zhang B."/>
            <person name="Zhang Z."/>
            <person name="Wu J."/>
            <person name="Zhang C."/>
            <person name="Long L."/>
            <person name="Xiao J."/>
        </authorList>
    </citation>
    <scope>NUCLEOTIDE SEQUENCE [LARGE SCALE GENOMIC DNA]</scope>
    <source>
        <strain evidence="2 3">SCSIO M10379</strain>
    </source>
</reference>
<evidence type="ECO:0000313" key="2">
    <source>
        <dbReference type="EMBL" id="OEV02051.1"/>
    </source>
</evidence>
<sequence>MASHLLAAQPAAGGGPRTTGAGKAHGVVLLLPDVAHADRNSRLRPVDLDSAGVPGQNKPHARPRFRPRPPLLDVDGDGSLDVAATTTYDPRHFWLLPGSAAGLNTEAARRLSREDLGVPR</sequence>
<organism evidence="2 3">
    <name type="scientific">Streptomyces qinglanensis</name>
    <dbReference type="NCBI Taxonomy" id="943816"/>
    <lineage>
        <taxon>Bacteria</taxon>
        <taxon>Bacillati</taxon>
        <taxon>Actinomycetota</taxon>
        <taxon>Actinomycetes</taxon>
        <taxon>Kitasatosporales</taxon>
        <taxon>Streptomycetaceae</taxon>
        <taxon>Streptomyces</taxon>
    </lineage>
</organism>
<protein>
    <recommendedName>
        <fullName evidence="4">VCBS repeat-containing protein</fullName>
    </recommendedName>
</protein>
<dbReference type="EMBL" id="LJGV01000021">
    <property type="protein sequence ID" value="OEV02051.1"/>
    <property type="molecule type" value="Genomic_DNA"/>
</dbReference>
<evidence type="ECO:0000256" key="1">
    <source>
        <dbReference type="SAM" id="MobiDB-lite"/>
    </source>
</evidence>
<dbReference type="AlphaFoldDB" id="A0A1E7KDQ9"/>
<name>A0A1E7KDQ9_9ACTN</name>
<feature type="region of interest" description="Disordered" evidence="1">
    <location>
        <begin position="41"/>
        <end position="78"/>
    </location>
</feature>
<feature type="region of interest" description="Disordered" evidence="1">
    <location>
        <begin position="1"/>
        <end position="22"/>
    </location>
</feature>